<evidence type="ECO:0000256" key="6">
    <source>
        <dbReference type="ARBA" id="ARBA00022723"/>
    </source>
</evidence>
<keyword evidence="10 13" id="KW-0503">Monooxygenase</keyword>
<dbReference type="InterPro" id="IPR002401">
    <property type="entry name" value="Cyt_P450_E_grp-I"/>
</dbReference>
<evidence type="ECO:0000256" key="4">
    <source>
        <dbReference type="ARBA" id="ARBA00022617"/>
    </source>
</evidence>
<gene>
    <name evidence="14" type="ORF">VNO78_12033</name>
</gene>
<evidence type="ECO:0000256" key="2">
    <source>
        <dbReference type="ARBA" id="ARBA00004167"/>
    </source>
</evidence>
<comment type="cofactor">
    <cofactor evidence="1 12">
        <name>heme</name>
        <dbReference type="ChEBI" id="CHEBI:30413"/>
    </cofactor>
</comment>
<evidence type="ECO:0000256" key="1">
    <source>
        <dbReference type="ARBA" id="ARBA00001971"/>
    </source>
</evidence>
<keyword evidence="15" id="KW-1185">Reference proteome</keyword>
<dbReference type="PANTHER" id="PTHR24298">
    <property type="entry name" value="FLAVONOID 3'-MONOOXYGENASE-RELATED"/>
    <property type="match status" value="1"/>
</dbReference>
<evidence type="ECO:0000313" key="14">
    <source>
        <dbReference type="EMBL" id="KAK7400740.1"/>
    </source>
</evidence>
<keyword evidence="9 12" id="KW-0408">Iron</keyword>
<dbReference type="SUPFAM" id="SSF48264">
    <property type="entry name" value="Cytochrome P450"/>
    <property type="match status" value="1"/>
</dbReference>
<comment type="similarity">
    <text evidence="3 13">Belongs to the cytochrome P450 family.</text>
</comment>
<evidence type="ECO:0000256" key="11">
    <source>
        <dbReference type="ARBA" id="ARBA00023136"/>
    </source>
</evidence>
<comment type="subcellular location">
    <subcellularLocation>
        <location evidence="2">Membrane</location>
        <topology evidence="2">Single-pass membrane protein</topology>
    </subcellularLocation>
</comment>
<dbReference type="GO" id="GO:0005506">
    <property type="term" value="F:iron ion binding"/>
    <property type="evidence" value="ECO:0007669"/>
    <property type="project" value="InterPro"/>
</dbReference>
<evidence type="ECO:0000256" key="5">
    <source>
        <dbReference type="ARBA" id="ARBA00022692"/>
    </source>
</evidence>
<evidence type="ECO:0000256" key="10">
    <source>
        <dbReference type="ARBA" id="ARBA00023033"/>
    </source>
</evidence>
<evidence type="ECO:0000256" key="13">
    <source>
        <dbReference type="RuleBase" id="RU000461"/>
    </source>
</evidence>
<dbReference type="InterPro" id="IPR017972">
    <property type="entry name" value="Cyt_P450_CS"/>
</dbReference>
<dbReference type="PROSITE" id="PS00086">
    <property type="entry name" value="CYTOCHROME_P450"/>
    <property type="match status" value="1"/>
</dbReference>
<dbReference type="CDD" id="cd11075">
    <property type="entry name" value="CYP77_89"/>
    <property type="match status" value="1"/>
</dbReference>
<dbReference type="PRINTS" id="PR00463">
    <property type="entry name" value="EP450I"/>
</dbReference>
<sequence length="512" mass="58892">MEAWFIIVVSLCVCVLIRGIFFSLHTKAKTFPTPPGPLNIPFISSLLWIRKSFAELEPILRALLAKHGPIVTLHIGPRPAIFIADRALAHQALIQNGVVFSDRPKALAASKILSSNQHNISSAAYGATWRTLRRNLTSEMLHPSRARSFSGIRKWVLDTLLTRLKSESETSHSVRVVDHFQYAMFCLLVFMCFGERLHDDIVRDIERVQRQLLLGFSRFNVLNFWPSVTRFLLRKRWEELMRFRKEQEDVLVPLIRARKEKNLKQENGLKLNPNDDVVVSYVDTLLDLELPEEKRKLSEDEIVTLCNEFLNAGTDTTSTALQWIMANLVKYPHVQEKLVEEITRVLGEKVGEKREVKEEDLQKLPYLKAVILEGLRRHPPGHFVLPHAVSEDVVFNDYLVPKNGTVNFMVAEMGWDPKVWEDPMAFKPERFLNDEGFDITGSKEIKMMPFGAGRRICPGYTLALLHLEYFVANLVWNFEWKIPEGGDVDLSEKQEFTMVMKNALQVHLSPRI</sequence>
<evidence type="ECO:0000256" key="9">
    <source>
        <dbReference type="ARBA" id="ARBA00023004"/>
    </source>
</evidence>
<dbReference type="PRINTS" id="PR00385">
    <property type="entry name" value="P450"/>
</dbReference>
<dbReference type="GO" id="GO:0020037">
    <property type="term" value="F:heme binding"/>
    <property type="evidence" value="ECO:0007669"/>
    <property type="project" value="InterPro"/>
</dbReference>
<evidence type="ECO:0000256" key="3">
    <source>
        <dbReference type="ARBA" id="ARBA00010617"/>
    </source>
</evidence>
<dbReference type="InterPro" id="IPR001128">
    <property type="entry name" value="Cyt_P450"/>
</dbReference>
<evidence type="ECO:0000256" key="7">
    <source>
        <dbReference type="ARBA" id="ARBA00022989"/>
    </source>
</evidence>
<dbReference type="InterPro" id="IPR051103">
    <property type="entry name" value="Plant_metabolite_P450s"/>
</dbReference>
<dbReference type="GO" id="GO:0016709">
    <property type="term" value="F:oxidoreductase activity, acting on paired donors, with incorporation or reduction of molecular oxygen, NAD(P)H as one donor, and incorporation of one atom of oxygen"/>
    <property type="evidence" value="ECO:0007669"/>
    <property type="project" value="TreeGrafter"/>
</dbReference>
<feature type="binding site" description="axial binding residue" evidence="12">
    <location>
        <position position="457"/>
    </location>
    <ligand>
        <name>heme</name>
        <dbReference type="ChEBI" id="CHEBI:30413"/>
    </ligand>
    <ligandPart>
        <name>Fe</name>
        <dbReference type="ChEBI" id="CHEBI:18248"/>
    </ligandPart>
</feature>
<dbReference type="Pfam" id="PF00067">
    <property type="entry name" value="p450"/>
    <property type="match status" value="1"/>
</dbReference>
<dbReference type="EMBL" id="JAYMYS010000003">
    <property type="protein sequence ID" value="KAK7400740.1"/>
    <property type="molecule type" value="Genomic_DNA"/>
</dbReference>
<dbReference type="InterPro" id="IPR036396">
    <property type="entry name" value="Cyt_P450_sf"/>
</dbReference>
<evidence type="ECO:0000313" key="15">
    <source>
        <dbReference type="Proteomes" id="UP001386955"/>
    </source>
</evidence>
<name>A0AAN9SQ15_PSOTE</name>
<comment type="caution">
    <text evidence="14">The sequence shown here is derived from an EMBL/GenBank/DDBJ whole genome shotgun (WGS) entry which is preliminary data.</text>
</comment>
<dbReference type="AlphaFoldDB" id="A0AAN9SQ15"/>
<dbReference type="GO" id="GO:0016020">
    <property type="term" value="C:membrane"/>
    <property type="evidence" value="ECO:0007669"/>
    <property type="project" value="UniProtKB-SubCell"/>
</dbReference>
<dbReference type="Gene3D" id="1.10.630.10">
    <property type="entry name" value="Cytochrome P450"/>
    <property type="match status" value="1"/>
</dbReference>
<protein>
    <recommendedName>
        <fullName evidence="16">Cytochrome P450</fullName>
    </recommendedName>
</protein>
<keyword evidence="4 12" id="KW-0349">Heme</keyword>
<dbReference type="PANTHER" id="PTHR24298:SF800">
    <property type="entry name" value="CYTOCHROME P450 89A2-RELATED"/>
    <property type="match status" value="1"/>
</dbReference>
<organism evidence="14 15">
    <name type="scientific">Psophocarpus tetragonolobus</name>
    <name type="common">Winged bean</name>
    <name type="synonym">Dolichos tetragonolobus</name>
    <dbReference type="NCBI Taxonomy" id="3891"/>
    <lineage>
        <taxon>Eukaryota</taxon>
        <taxon>Viridiplantae</taxon>
        <taxon>Streptophyta</taxon>
        <taxon>Embryophyta</taxon>
        <taxon>Tracheophyta</taxon>
        <taxon>Spermatophyta</taxon>
        <taxon>Magnoliopsida</taxon>
        <taxon>eudicotyledons</taxon>
        <taxon>Gunneridae</taxon>
        <taxon>Pentapetalae</taxon>
        <taxon>rosids</taxon>
        <taxon>fabids</taxon>
        <taxon>Fabales</taxon>
        <taxon>Fabaceae</taxon>
        <taxon>Papilionoideae</taxon>
        <taxon>50 kb inversion clade</taxon>
        <taxon>NPAAA clade</taxon>
        <taxon>indigoferoid/millettioid clade</taxon>
        <taxon>Phaseoleae</taxon>
        <taxon>Psophocarpus</taxon>
    </lineage>
</organism>
<proteinExistence type="inferred from homology"/>
<accession>A0AAN9SQ15</accession>
<keyword evidence="8 13" id="KW-0560">Oxidoreductase</keyword>
<keyword evidence="7" id="KW-1133">Transmembrane helix</keyword>
<evidence type="ECO:0008006" key="16">
    <source>
        <dbReference type="Google" id="ProtNLM"/>
    </source>
</evidence>
<evidence type="ECO:0000256" key="12">
    <source>
        <dbReference type="PIRSR" id="PIRSR602401-1"/>
    </source>
</evidence>
<keyword evidence="5" id="KW-0812">Transmembrane</keyword>
<keyword evidence="6 12" id="KW-0479">Metal-binding</keyword>
<keyword evidence="11" id="KW-0472">Membrane</keyword>
<dbReference type="FunFam" id="1.10.630.10:FF:000012">
    <property type="entry name" value="Cytochrome P450 family protein"/>
    <property type="match status" value="1"/>
</dbReference>
<dbReference type="Proteomes" id="UP001386955">
    <property type="component" value="Unassembled WGS sequence"/>
</dbReference>
<evidence type="ECO:0000256" key="8">
    <source>
        <dbReference type="ARBA" id="ARBA00023002"/>
    </source>
</evidence>
<reference evidence="14 15" key="1">
    <citation type="submission" date="2024-01" db="EMBL/GenBank/DDBJ databases">
        <title>The genomes of 5 underutilized Papilionoideae crops provide insights into root nodulation and disease resistanc.</title>
        <authorList>
            <person name="Jiang F."/>
        </authorList>
    </citation>
    <scope>NUCLEOTIDE SEQUENCE [LARGE SCALE GENOMIC DNA]</scope>
    <source>
        <strain evidence="14">DUOXIRENSHENG_FW03</strain>
        <tissue evidence="14">Leaves</tissue>
    </source>
</reference>